<accession>A0A8S9N3P7</accession>
<sequence>MLWSLLGSNGSAHDSVMCSYENGFSGFAVKLSKLSEIVHVTPDCLYELTNTWTWYCFGFPAANQKNVLNDTNVSISNKYSDIPGMWLESEVFKTMGSDRYHNAGKEVVNHESISTPVTAKS</sequence>
<gene>
    <name evidence="1" type="ORF">F2Q69_00054248</name>
</gene>
<dbReference type="AlphaFoldDB" id="A0A8S9N3P7"/>
<evidence type="ECO:0000313" key="1">
    <source>
        <dbReference type="EMBL" id="KAF3487274.1"/>
    </source>
</evidence>
<name>A0A8S9N3P7_BRACR</name>
<proteinExistence type="predicted"/>
<evidence type="ECO:0000313" key="2">
    <source>
        <dbReference type="Proteomes" id="UP000712600"/>
    </source>
</evidence>
<reference evidence="1" key="1">
    <citation type="submission" date="2019-12" db="EMBL/GenBank/DDBJ databases">
        <title>Genome sequencing and annotation of Brassica cretica.</title>
        <authorList>
            <person name="Studholme D.J."/>
            <person name="Sarris P."/>
        </authorList>
    </citation>
    <scope>NUCLEOTIDE SEQUENCE</scope>
    <source>
        <strain evidence="1">PFS-109/04</strain>
        <tissue evidence="1">Leaf</tissue>
    </source>
</reference>
<dbReference type="Proteomes" id="UP000712600">
    <property type="component" value="Unassembled WGS sequence"/>
</dbReference>
<comment type="caution">
    <text evidence="1">The sequence shown here is derived from an EMBL/GenBank/DDBJ whole genome shotgun (WGS) entry which is preliminary data.</text>
</comment>
<organism evidence="1 2">
    <name type="scientific">Brassica cretica</name>
    <name type="common">Mustard</name>
    <dbReference type="NCBI Taxonomy" id="69181"/>
    <lineage>
        <taxon>Eukaryota</taxon>
        <taxon>Viridiplantae</taxon>
        <taxon>Streptophyta</taxon>
        <taxon>Embryophyta</taxon>
        <taxon>Tracheophyta</taxon>
        <taxon>Spermatophyta</taxon>
        <taxon>Magnoliopsida</taxon>
        <taxon>eudicotyledons</taxon>
        <taxon>Gunneridae</taxon>
        <taxon>Pentapetalae</taxon>
        <taxon>rosids</taxon>
        <taxon>malvids</taxon>
        <taxon>Brassicales</taxon>
        <taxon>Brassicaceae</taxon>
        <taxon>Brassiceae</taxon>
        <taxon>Brassica</taxon>
    </lineage>
</organism>
<dbReference type="EMBL" id="QGKX02002183">
    <property type="protein sequence ID" value="KAF3487274.1"/>
    <property type="molecule type" value="Genomic_DNA"/>
</dbReference>
<protein>
    <submittedName>
        <fullName evidence="1">Uncharacterized protein</fullName>
    </submittedName>
</protein>